<gene>
    <name evidence="1" type="ORF">RCL2_001598000</name>
</gene>
<reference evidence="1" key="1">
    <citation type="submission" date="2019-10" db="EMBL/GenBank/DDBJ databases">
        <title>Conservation and host-specific expression of non-tandemly repeated heterogenous ribosome RNA gene in arbuscular mycorrhizal fungi.</title>
        <authorList>
            <person name="Maeda T."/>
            <person name="Kobayashi Y."/>
            <person name="Nakagawa T."/>
            <person name="Ezawa T."/>
            <person name="Yamaguchi K."/>
            <person name="Bino T."/>
            <person name="Nishimoto Y."/>
            <person name="Shigenobu S."/>
            <person name="Kawaguchi M."/>
        </authorList>
    </citation>
    <scope>NUCLEOTIDE SEQUENCE</scope>
    <source>
        <strain evidence="1">HR1</strain>
    </source>
</reference>
<organism evidence="1 2">
    <name type="scientific">Rhizophagus clarus</name>
    <dbReference type="NCBI Taxonomy" id="94130"/>
    <lineage>
        <taxon>Eukaryota</taxon>
        <taxon>Fungi</taxon>
        <taxon>Fungi incertae sedis</taxon>
        <taxon>Mucoromycota</taxon>
        <taxon>Glomeromycotina</taxon>
        <taxon>Glomeromycetes</taxon>
        <taxon>Glomerales</taxon>
        <taxon>Glomeraceae</taxon>
        <taxon>Rhizophagus</taxon>
    </lineage>
</organism>
<dbReference type="EMBL" id="BLAL01000183">
    <property type="protein sequence ID" value="GES89062.1"/>
    <property type="molecule type" value="Genomic_DNA"/>
</dbReference>
<protein>
    <submittedName>
        <fullName evidence="1">Uncharacterized protein</fullName>
    </submittedName>
</protein>
<evidence type="ECO:0000313" key="1">
    <source>
        <dbReference type="EMBL" id="GES89062.1"/>
    </source>
</evidence>
<accession>A0A8H3QRS0</accession>
<sequence length="144" mass="17151">MTSTSQKTIHENTEEFFKCYKQSIFEEIVDIVQGIMLNPKTKDFFRQIDVSEELIRSFLKENKDVTVLVETPNNANEYLSPKFQKKSARKKLKKLQQQQRTRVYKKYLLARVRLIPNYECLKAYNGSEWIVRLEGIPVRWFPAL</sequence>
<comment type="caution">
    <text evidence="1">The sequence shown here is derived from an EMBL/GenBank/DDBJ whole genome shotgun (WGS) entry which is preliminary data.</text>
</comment>
<proteinExistence type="predicted"/>
<dbReference type="AlphaFoldDB" id="A0A8H3QRS0"/>
<dbReference type="Proteomes" id="UP000615446">
    <property type="component" value="Unassembled WGS sequence"/>
</dbReference>
<evidence type="ECO:0000313" key="2">
    <source>
        <dbReference type="Proteomes" id="UP000615446"/>
    </source>
</evidence>
<name>A0A8H3QRS0_9GLOM</name>